<dbReference type="Proteomes" id="UP000027866">
    <property type="component" value="Unassembled WGS sequence"/>
</dbReference>
<accession>A0A074N524</accession>
<name>A0A074N524_9SPHN</name>
<dbReference type="CDD" id="cd02440">
    <property type="entry name" value="AdoMet_MTases"/>
    <property type="match status" value="1"/>
</dbReference>
<evidence type="ECO:0008006" key="3">
    <source>
        <dbReference type="Google" id="ProtNLM"/>
    </source>
</evidence>
<comment type="caution">
    <text evidence="1">The sequence shown here is derived from an EMBL/GenBank/DDBJ whole genome shotgun (WGS) entry which is preliminary data.</text>
</comment>
<reference evidence="1 2" key="1">
    <citation type="submission" date="2014-04" db="EMBL/GenBank/DDBJ databases">
        <title>A comprehensive comparison of genomes of Erythrobacter spp. Strains.</title>
        <authorList>
            <person name="Zheng Q."/>
        </authorList>
    </citation>
    <scope>NUCLEOTIDE SEQUENCE [LARGE SCALE GENOMIC DNA]</scope>
    <source>
        <strain evidence="1 2">DSM 8509</strain>
    </source>
</reference>
<keyword evidence="2" id="KW-1185">Reference proteome</keyword>
<dbReference type="SUPFAM" id="SSF53335">
    <property type="entry name" value="S-adenosyl-L-methionine-dependent methyltransferases"/>
    <property type="match status" value="1"/>
</dbReference>
<evidence type="ECO:0000313" key="2">
    <source>
        <dbReference type="Proteomes" id="UP000027866"/>
    </source>
</evidence>
<dbReference type="PATRIC" id="fig|39960.10.peg.2286"/>
<dbReference type="InterPro" id="IPR029063">
    <property type="entry name" value="SAM-dependent_MTases_sf"/>
</dbReference>
<evidence type="ECO:0000313" key="1">
    <source>
        <dbReference type="EMBL" id="KEO99298.1"/>
    </source>
</evidence>
<dbReference type="KEGG" id="elq:Ga0102493_1136"/>
<dbReference type="EMBL" id="JMIX01000001">
    <property type="protein sequence ID" value="KEO99298.1"/>
    <property type="molecule type" value="Genomic_DNA"/>
</dbReference>
<organism evidence="1 2">
    <name type="scientific">Erythrobacter litoralis</name>
    <dbReference type="NCBI Taxonomy" id="39960"/>
    <lineage>
        <taxon>Bacteria</taxon>
        <taxon>Pseudomonadati</taxon>
        <taxon>Pseudomonadota</taxon>
        <taxon>Alphaproteobacteria</taxon>
        <taxon>Sphingomonadales</taxon>
        <taxon>Erythrobacteraceae</taxon>
        <taxon>Erythrobacter/Porphyrobacter group</taxon>
        <taxon>Erythrobacter</taxon>
    </lineage>
</organism>
<dbReference type="Gene3D" id="3.40.50.150">
    <property type="entry name" value="Vaccinia Virus protein VP39"/>
    <property type="match status" value="1"/>
</dbReference>
<dbReference type="AlphaFoldDB" id="A0A074N524"/>
<dbReference type="Pfam" id="PF13578">
    <property type="entry name" value="Methyltransf_24"/>
    <property type="match status" value="1"/>
</dbReference>
<dbReference type="RefSeq" id="WP_051697453.1">
    <property type="nucleotide sequence ID" value="NZ_CP017057.1"/>
</dbReference>
<sequence>MIKRTYVDAMQGLGTLPQLERLVRPGPQDDPYGWRRWFASLFAIYETDRMIGLDLPWWNVAATREIADFLKARPAARVFEYGSGASTVWLARRAGEVVTVEHDEAWLRRFERQTGGYPNVTLLHRAIGEGPQAYVGAIEEVGGQFDLIVVDGRHRAACLAQAIPHLARGGIVLFDDSGRSRYRAAIEHCGLVERHHHGRSYCVPYRDHTSLLTNGPF</sequence>
<proteinExistence type="predicted"/>
<gene>
    <name evidence="1" type="ORF">EH32_00285</name>
</gene>
<protein>
    <recommendedName>
        <fullName evidence="3">Class I SAM-dependent methyltransferase</fullName>
    </recommendedName>
</protein>